<keyword evidence="1" id="KW-0347">Helicase</keyword>
<organism evidence="1 2">
    <name type="scientific">Pseudomonas palleroniana</name>
    <dbReference type="NCBI Taxonomy" id="191390"/>
    <lineage>
        <taxon>Bacteria</taxon>
        <taxon>Pseudomonadati</taxon>
        <taxon>Pseudomonadota</taxon>
        <taxon>Gammaproteobacteria</taxon>
        <taxon>Pseudomonadales</taxon>
        <taxon>Pseudomonadaceae</taxon>
        <taxon>Pseudomonas</taxon>
    </lineage>
</organism>
<evidence type="ECO:0000313" key="2">
    <source>
        <dbReference type="Proteomes" id="UP000423257"/>
    </source>
</evidence>
<name>A0A6H9RTX8_9PSED</name>
<keyword evidence="1" id="KW-0378">Hydrolase</keyword>
<keyword evidence="1" id="KW-0547">Nucleotide-binding</keyword>
<gene>
    <name evidence="1" type="ORF">F7R03_30810</name>
</gene>
<dbReference type="AlphaFoldDB" id="A0A6H9RTX8"/>
<dbReference type="EMBL" id="VZPQ01000534">
    <property type="protein sequence ID" value="KAB0544703.1"/>
    <property type="molecule type" value="Genomic_DNA"/>
</dbReference>
<sequence>ILSARPYTFLDDAPLEERRTQAVINRRWSDPQATDDLGALDAEAIQSVRDEAWPTPANLDEMHEALMSLACIADSEADAHAPWLDWLQALAASGRASHLQISAERGLWVPLERLTCLQAVYPQARWQPPLTPLAGFDETWDSDEALVEVLRARLSAFGPL</sequence>
<reference evidence="1 2" key="1">
    <citation type="submission" date="2019-09" db="EMBL/GenBank/DDBJ databases">
        <title>Draft genome sequences of 48 bacterial type strains from the CCUG.</title>
        <authorList>
            <person name="Tunovic T."/>
            <person name="Pineiro-Iglesias B."/>
            <person name="Unosson C."/>
            <person name="Inganas E."/>
            <person name="Ohlen M."/>
            <person name="Cardew S."/>
            <person name="Jensie-Markopoulos S."/>
            <person name="Salva-Serra F."/>
            <person name="Jaen-Luchoro D."/>
            <person name="Karlsson R."/>
            <person name="Svensson-Stadler L."/>
            <person name="Chun J."/>
            <person name="Moore E."/>
        </authorList>
    </citation>
    <scope>NUCLEOTIDE SEQUENCE [LARGE SCALE GENOMIC DNA]</scope>
    <source>
        <strain evidence="1 2">CCUG 51524</strain>
    </source>
</reference>
<proteinExistence type="predicted"/>
<dbReference type="GO" id="GO:0004386">
    <property type="term" value="F:helicase activity"/>
    <property type="evidence" value="ECO:0007669"/>
    <property type="project" value="UniProtKB-KW"/>
</dbReference>
<feature type="non-terminal residue" evidence="1">
    <location>
        <position position="160"/>
    </location>
</feature>
<keyword evidence="1" id="KW-0067">ATP-binding</keyword>
<comment type="caution">
    <text evidence="1">The sequence shown here is derived from an EMBL/GenBank/DDBJ whole genome shotgun (WGS) entry which is preliminary data.</text>
</comment>
<feature type="non-terminal residue" evidence="1">
    <location>
        <position position="1"/>
    </location>
</feature>
<dbReference type="Proteomes" id="UP000423257">
    <property type="component" value="Unassembled WGS sequence"/>
</dbReference>
<evidence type="ECO:0000313" key="1">
    <source>
        <dbReference type="EMBL" id="KAB0544703.1"/>
    </source>
</evidence>
<protein>
    <submittedName>
        <fullName evidence="1">ATP-dependent DNA helicase</fullName>
    </submittedName>
</protein>
<accession>A0A6H9RTX8</accession>